<proteinExistence type="predicted"/>
<evidence type="ECO:0000313" key="1">
    <source>
        <dbReference type="EMBL" id="AND40881.1"/>
    </source>
</evidence>
<dbReference type="RefSeq" id="WP_019382529.1">
    <property type="nucleotide sequence ID" value="NZ_CP015506.1"/>
</dbReference>
<dbReference type="STRING" id="1196031.A361_17565"/>
<protein>
    <recommendedName>
        <fullName evidence="3">PD-(D/E)XK endonuclease-like domain-containing protein</fullName>
    </recommendedName>
</protein>
<dbReference type="eggNOG" id="ENOG5033MTQ">
    <property type="taxonomic scope" value="Bacteria"/>
</dbReference>
<gene>
    <name evidence="1" type="ORF">A361_17565</name>
</gene>
<dbReference type="Proteomes" id="UP000077856">
    <property type="component" value="Chromosome"/>
</dbReference>
<dbReference type="KEGG" id="bon:A361_17565"/>
<name>A0A169FTD4_9BACI</name>
<sequence>MIKNPQVSVRTMTDQNLTDFIRCPYKFYYAHIEKKKHPLGWRQAIQHIINKVVSSYFQLPQSHRTPANVLMLIDQYWGRLELRMFDSQLQYYMAAAAITDGLMRNLSSESEIAQPLFLYEKFRMNLKELNADLSLTFDVAEWQQDSFIVKKFLVDADEQMLELYCHLTVVFSEKVFGISPARIEVVTLMDGERHVFNPNKESLEAGLNYLQMMKTLLEDTKQFSGLYNMNECPACPFQGVCDRDEKNERKPKYLS</sequence>
<evidence type="ECO:0008006" key="3">
    <source>
        <dbReference type="Google" id="ProtNLM"/>
    </source>
</evidence>
<dbReference type="AlphaFoldDB" id="A0A169FTD4"/>
<organism evidence="1 2">
    <name type="scientific">Cytobacillus oceanisediminis 2691</name>
    <dbReference type="NCBI Taxonomy" id="1196031"/>
    <lineage>
        <taxon>Bacteria</taxon>
        <taxon>Bacillati</taxon>
        <taxon>Bacillota</taxon>
        <taxon>Bacilli</taxon>
        <taxon>Bacillales</taxon>
        <taxon>Bacillaceae</taxon>
        <taxon>Cytobacillus</taxon>
    </lineage>
</organism>
<accession>A0A169FTD4</accession>
<evidence type="ECO:0000313" key="2">
    <source>
        <dbReference type="Proteomes" id="UP000077856"/>
    </source>
</evidence>
<reference evidence="1 2" key="1">
    <citation type="submission" date="2016-04" db="EMBL/GenBank/DDBJ databases">
        <title>Complete genome sequence of Bacillus oceanisediminis strain 2691.</title>
        <authorList>
            <person name="Jeong H."/>
            <person name="Kim H.J."/>
            <person name="Lee D.-W."/>
        </authorList>
    </citation>
    <scope>NUCLEOTIDE SEQUENCE [LARGE SCALE GENOMIC DNA]</scope>
    <source>
        <strain evidence="1 2">2691</strain>
    </source>
</reference>
<dbReference type="EMBL" id="CP015506">
    <property type="protein sequence ID" value="AND40881.1"/>
    <property type="molecule type" value="Genomic_DNA"/>
</dbReference>